<feature type="compositionally biased region" description="Polar residues" evidence="8">
    <location>
        <begin position="1"/>
        <end position="10"/>
    </location>
</feature>
<keyword evidence="11" id="KW-1185">Reference proteome</keyword>
<dbReference type="InterPro" id="IPR010982">
    <property type="entry name" value="Lambda_DNA-bd_dom_sf"/>
</dbReference>
<dbReference type="AlphaFoldDB" id="A0A0D6JD02"/>
<keyword evidence="4 7" id="KW-0418">Kinase</keyword>
<evidence type="ECO:0000256" key="8">
    <source>
        <dbReference type="SAM" id="MobiDB-lite"/>
    </source>
</evidence>
<dbReference type="GO" id="GO:0009423">
    <property type="term" value="P:chorismate biosynthetic process"/>
    <property type="evidence" value="ECO:0007669"/>
    <property type="project" value="UniProtKB-UniRule"/>
</dbReference>
<dbReference type="GO" id="GO:0004765">
    <property type="term" value="F:shikimate kinase activity"/>
    <property type="evidence" value="ECO:0007669"/>
    <property type="project" value="UniProtKB-UniRule"/>
</dbReference>
<dbReference type="GO" id="GO:0005524">
    <property type="term" value="F:ATP binding"/>
    <property type="evidence" value="ECO:0007669"/>
    <property type="project" value="UniProtKB-UniRule"/>
</dbReference>
<dbReference type="HAMAP" id="MF_00109">
    <property type="entry name" value="Shikimate_kinase"/>
    <property type="match status" value="1"/>
</dbReference>
<feature type="binding site" evidence="7">
    <location>
        <position position="160"/>
    </location>
    <ligand>
        <name>substrate</name>
    </ligand>
</feature>
<dbReference type="InterPro" id="IPR027417">
    <property type="entry name" value="P-loop_NTPase"/>
</dbReference>
<dbReference type="Proteomes" id="UP000033187">
    <property type="component" value="Chromosome 1"/>
</dbReference>
<evidence type="ECO:0000256" key="2">
    <source>
        <dbReference type="ARBA" id="ARBA00022679"/>
    </source>
</evidence>
<dbReference type="PROSITE" id="PS50943">
    <property type="entry name" value="HTH_CROC1"/>
    <property type="match status" value="1"/>
</dbReference>
<comment type="catalytic activity">
    <reaction evidence="7">
        <text>shikimate + ATP = 3-phosphoshikimate + ADP + H(+)</text>
        <dbReference type="Rhea" id="RHEA:13121"/>
        <dbReference type="ChEBI" id="CHEBI:15378"/>
        <dbReference type="ChEBI" id="CHEBI:30616"/>
        <dbReference type="ChEBI" id="CHEBI:36208"/>
        <dbReference type="ChEBI" id="CHEBI:145989"/>
        <dbReference type="ChEBI" id="CHEBI:456216"/>
        <dbReference type="EC" id="2.7.1.71"/>
    </reaction>
</comment>
<keyword evidence="7" id="KW-0963">Cytoplasm</keyword>
<dbReference type="KEGG" id="fil:BN1229_v1_1207"/>
<dbReference type="EMBL" id="LN829119">
    <property type="protein sequence ID" value="CPR17334.1"/>
    <property type="molecule type" value="Genomic_DNA"/>
</dbReference>
<dbReference type="InterPro" id="IPR031322">
    <property type="entry name" value="Shikimate/glucono_kinase"/>
</dbReference>
<dbReference type="PANTHER" id="PTHR21087:SF16">
    <property type="entry name" value="SHIKIMATE KINASE 1, CHLOROPLASTIC"/>
    <property type="match status" value="1"/>
</dbReference>
<comment type="function">
    <text evidence="7">Catalyzes the specific phosphorylation of the 3-hydroxyl group of shikimic acid using ATP as a cosubstrate.</text>
</comment>
<protein>
    <recommendedName>
        <fullName evidence="7">Shikimate kinase</fullName>
        <shortName evidence="7">SK</shortName>
        <ecNumber evidence="7">2.7.1.71</ecNumber>
    </recommendedName>
</protein>
<dbReference type="OrthoDB" id="9800332at2"/>
<organism evidence="10 11">
    <name type="scientific">Candidatus Filomicrobium marinum</name>
    <dbReference type="NCBI Taxonomy" id="1608628"/>
    <lineage>
        <taxon>Bacteria</taxon>
        <taxon>Pseudomonadati</taxon>
        <taxon>Pseudomonadota</taxon>
        <taxon>Alphaproteobacteria</taxon>
        <taxon>Hyphomicrobiales</taxon>
        <taxon>Hyphomicrobiaceae</taxon>
        <taxon>Filomicrobium</taxon>
    </lineage>
</organism>
<sequence length="325" mass="35128">MRKQENNLQPSEPRRGDARENEAYLRLVGERVRNLRAQLGMARKALSQASGVSERYLAELERGTGNASLLVLRNIASALGARIEDLASEQDDQAVDTSLGFDQLEQLSPSDASPQKPVRRWNTNGTPLGRIALVGLRGAGKTTLGHALAKAIGVPCIALDREIERASGMEVADVLAVHGEAVYRRLERNCLATVVETVPRAVIKTGGGIVLEPETMDLMFSGCFVIWITASSNELFARARGSAALPINGSGRHAKAVLEAALAEREPLYARADAVIDTTGKSVDEALSELLRIVQAAQPRENATQARSTTLDRLKEDRRDIECAS</sequence>
<feature type="binding site" evidence="7">
    <location>
        <position position="184"/>
    </location>
    <ligand>
        <name>substrate</name>
    </ligand>
</feature>
<dbReference type="GO" id="GO:0009073">
    <property type="term" value="P:aromatic amino acid family biosynthetic process"/>
    <property type="evidence" value="ECO:0007669"/>
    <property type="project" value="UniProtKB-KW"/>
</dbReference>
<feature type="binding site" evidence="7">
    <location>
        <begin position="138"/>
        <end position="143"/>
    </location>
    <ligand>
        <name>ATP</name>
        <dbReference type="ChEBI" id="CHEBI:30616"/>
    </ligand>
</feature>
<reference evidence="11" key="1">
    <citation type="submission" date="2015-02" db="EMBL/GenBank/DDBJ databases">
        <authorList>
            <person name="Chooi Y.-H."/>
        </authorList>
    </citation>
    <scope>NUCLEOTIDE SEQUENCE [LARGE SCALE GENOMIC DNA]</scope>
    <source>
        <strain evidence="11">strain Y</strain>
    </source>
</reference>
<dbReference type="EC" id="2.7.1.71" evidence="7"/>
<evidence type="ECO:0000256" key="5">
    <source>
        <dbReference type="ARBA" id="ARBA00022840"/>
    </source>
</evidence>
<dbReference type="GO" id="GO:0008652">
    <property type="term" value="P:amino acid biosynthetic process"/>
    <property type="evidence" value="ECO:0007669"/>
    <property type="project" value="UniProtKB-KW"/>
</dbReference>
<comment type="pathway">
    <text evidence="7">Metabolic intermediate biosynthesis; chorismate biosynthesis; chorismate from D-erythrose 4-phosphate and phosphoenolpyruvate: step 5/7.</text>
</comment>
<keyword evidence="2 7" id="KW-0808">Transferase</keyword>
<comment type="similarity">
    <text evidence="7">Belongs to the shikimate kinase family.</text>
</comment>
<keyword evidence="6 7" id="KW-0057">Aromatic amino acid biosynthesis</keyword>
<name>A0A0D6JD02_9HYPH</name>
<evidence type="ECO:0000256" key="6">
    <source>
        <dbReference type="ARBA" id="ARBA00023141"/>
    </source>
</evidence>
<feature type="binding site" evidence="7">
    <location>
        <position position="142"/>
    </location>
    <ligand>
        <name>Mg(2+)</name>
        <dbReference type="ChEBI" id="CHEBI:18420"/>
    </ligand>
</feature>
<dbReference type="SMART" id="SM00530">
    <property type="entry name" value="HTH_XRE"/>
    <property type="match status" value="1"/>
</dbReference>
<dbReference type="InterPro" id="IPR001387">
    <property type="entry name" value="Cro/C1-type_HTH"/>
</dbReference>
<dbReference type="InterPro" id="IPR000623">
    <property type="entry name" value="Shikimate_kinase/TSH1"/>
</dbReference>
<gene>
    <name evidence="10" type="primary">bzdR</name>
    <name evidence="7" type="synonym">aroK</name>
    <name evidence="10" type="ORF">YBN1229_v1_1205</name>
</gene>
<dbReference type="SUPFAM" id="SSF47413">
    <property type="entry name" value="lambda repressor-like DNA-binding domains"/>
    <property type="match status" value="1"/>
</dbReference>
<accession>A0A0D6JD02</accession>
<dbReference type="Gene3D" id="1.10.260.40">
    <property type="entry name" value="lambda repressor-like DNA-binding domains"/>
    <property type="match status" value="1"/>
</dbReference>
<dbReference type="GO" id="GO:0000287">
    <property type="term" value="F:magnesium ion binding"/>
    <property type="evidence" value="ECO:0007669"/>
    <property type="project" value="UniProtKB-UniRule"/>
</dbReference>
<comment type="subcellular location">
    <subcellularLocation>
        <location evidence="7">Cytoplasm</location>
    </subcellularLocation>
</comment>
<dbReference type="RefSeq" id="WP_052743725.1">
    <property type="nucleotide sequence ID" value="NZ_LN829118.1"/>
</dbReference>
<evidence type="ECO:0000313" key="10">
    <source>
        <dbReference type="EMBL" id="CPR17334.1"/>
    </source>
</evidence>
<keyword evidence="1 7" id="KW-0028">Amino-acid biosynthesis</keyword>
<evidence type="ECO:0000259" key="9">
    <source>
        <dbReference type="PROSITE" id="PS50943"/>
    </source>
</evidence>
<feature type="domain" description="HTH cro/C1-type" evidence="9">
    <location>
        <begin position="32"/>
        <end position="86"/>
    </location>
</feature>
<dbReference type="KEGG" id="fiy:BN1229_v1_1205"/>
<comment type="cofactor">
    <cofactor evidence="7">
        <name>Mg(2+)</name>
        <dbReference type="ChEBI" id="CHEBI:18420"/>
    </cofactor>
    <text evidence="7">Binds 1 Mg(2+) ion per subunit.</text>
</comment>
<feature type="binding site" evidence="7">
    <location>
        <position position="207"/>
    </location>
    <ligand>
        <name>substrate</name>
    </ligand>
</feature>
<dbReference type="PANTHER" id="PTHR21087">
    <property type="entry name" value="SHIKIMATE KINASE"/>
    <property type="match status" value="1"/>
</dbReference>
<keyword evidence="3 7" id="KW-0547">Nucleotide-binding</keyword>
<keyword evidence="5 7" id="KW-0067">ATP-binding</keyword>
<dbReference type="SUPFAM" id="SSF52540">
    <property type="entry name" value="P-loop containing nucleoside triphosphate hydrolases"/>
    <property type="match status" value="1"/>
</dbReference>
<proteinExistence type="inferred from homology"/>
<comment type="caution">
    <text evidence="7">Lacks conserved residue(s) required for the propagation of feature annotation.</text>
</comment>
<feature type="region of interest" description="Disordered" evidence="8">
    <location>
        <begin position="1"/>
        <end position="20"/>
    </location>
</feature>
<feature type="binding site" evidence="7">
    <location>
        <position position="265"/>
    </location>
    <ligand>
        <name>substrate</name>
    </ligand>
</feature>
<keyword evidence="7" id="KW-0460">Magnesium</keyword>
<dbReference type="PRINTS" id="PR01100">
    <property type="entry name" value="SHIKIMTKNASE"/>
</dbReference>
<dbReference type="GO" id="GO:0003677">
    <property type="term" value="F:DNA binding"/>
    <property type="evidence" value="ECO:0007669"/>
    <property type="project" value="InterPro"/>
</dbReference>
<comment type="subunit">
    <text evidence="7">Monomer.</text>
</comment>
<evidence type="ECO:0000256" key="4">
    <source>
        <dbReference type="ARBA" id="ARBA00022777"/>
    </source>
</evidence>
<dbReference type="CDD" id="cd00464">
    <property type="entry name" value="SK"/>
    <property type="match status" value="1"/>
</dbReference>
<dbReference type="Gene3D" id="3.40.50.300">
    <property type="entry name" value="P-loop containing nucleotide triphosphate hydrolases"/>
    <property type="match status" value="1"/>
</dbReference>
<evidence type="ECO:0000256" key="7">
    <source>
        <dbReference type="HAMAP-Rule" id="MF_00109"/>
    </source>
</evidence>
<dbReference type="NCBIfam" id="NF006015">
    <property type="entry name" value="PRK08154.1"/>
    <property type="match status" value="1"/>
</dbReference>
<dbReference type="UniPathway" id="UPA00053">
    <property type="reaction ID" value="UER00088"/>
</dbReference>
<keyword evidence="7" id="KW-0479">Metal-binding</keyword>
<dbReference type="CDD" id="cd00093">
    <property type="entry name" value="HTH_XRE"/>
    <property type="match status" value="1"/>
</dbReference>
<evidence type="ECO:0000313" key="11">
    <source>
        <dbReference type="Proteomes" id="UP000033187"/>
    </source>
</evidence>
<dbReference type="Pfam" id="PF01381">
    <property type="entry name" value="HTH_3"/>
    <property type="match status" value="1"/>
</dbReference>
<dbReference type="GO" id="GO:0005829">
    <property type="term" value="C:cytosol"/>
    <property type="evidence" value="ECO:0007669"/>
    <property type="project" value="TreeGrafter"/>
</dbReference>
<evidence type="ECO:0000256" key="1">
    <source>
        <dbReference type="ARBA" id="ARBA00022605"/>
    </source>
</evidence>
<evidence type="ECO:0000256" key="3">
    <source>
        <dbReference type="ARBA" id="ARBA00022741"/>
    </source>
</evidence>
<dbReference type="Pfam" id="PF01202">
    <property type="entry name" value="SKI"/>
    <property type="match status" value="1"/>
</dbReference>